<dbReference type="Proteomes" id="UP000663851">
    <property type="component" value="Unassembled WGS sequence"/>
</dbReference>
<feature type="region of interest" description="Disordered" evidence="7">
    <location>
        <begin position="64"/>
        <end position="127"/>
    </location>
</feature>
<feature type="compositionally biased region" description="Basic and acidic residues" evidence="7">
    <location>
        <begin position="81"/>
        <end position="91"/>
    </location>
</feature>
<evidence type="ECO:0000313" key="11">
    <source>
        <dbReference type="EMBL" id="CAF4488824.1"/>
    </source>
</evidence>
<dbReference type="EMBL" id="CAJOBQ010001633">
    <property type="protein sequence ID" value="CAF4503449.1"/>
    <property type="molecule type" value="Genomic_DNA"/>
</dbReference>
<dbReference type="EMBL" id="CAJOBO010000235">
    <property type="protein sequence ID" value="CAF4170352.1"/>
    <property type="molecule type" value="Genomic_DNA"/>
</dbReference>
<dbReference type="Gene3D" id="3.30.470.20">
    <property type="entry name" value="ATP-grasp fold, B domain"/>
    <property type="match status" value="1"/>
</dbReference>
<dbReference type="Proteomes" id="UP000663848">
    <property type="component" value="Unassembled WGS sequence"/>
</dbReference>
<feature type="compositionally biased region" description="Basic and acidic residues" evidence="7">
    <location>
        <begin position="64"/>
        <end position="74"/>
    </location>
</feature>
<protein>
    <recommendedName>
        <fullName evidence="5">Tubulin--tyrosine ligase-like protein 9</fullName>
    </recommendedName>
</protein>
<dbReference type="GO" id="GO:0000226">
    <property type="term" value="P:microtubule cytoskeleton organization"/>
    <property type="evidence" value="ECO:0007669"/>
    <property type="project" value="TreeGrafter"/>
</dbReference>
<comment type="caution">
    <text evidence="12">The sequence shown here is derived from an EMBL/GenBank/DDBJ whole genome shotgun (WGS) entry which is preliminary data.</text>
</comment>
<dbReference type="EMBL" id="CAJNYT010000035">
    <property type="protein sequence ID" value="CAF3309035.1"/>
    <property type="molecule type" value="Genomic_DNA"/>
</dbReference>
<gene>
    <name evidence="8" type="ORF">GRG538_LOCUS1318</name>
    <name evidence="9" type="ORF">HFQ381_LOCUS5564</name>
    <name evidence="11" type="ORF">QYT958_LOCUS3681</name>
    <name evidence="12" type="ORF">TSG867_LOCUS21282</name>
    <name evidence="10" type="ORF">UJA718_LOCUS9549</name>
</gene>
<keyword evidence="6" id="KW-0175">Coiled coil</keyword>
<dbReference type="GO" id="GO:0070740">
    <property type="term" value="F:tubulin-glutamic acid ligase activity"/>
    <property type="evidence" value="ECO:0007669"/>
    <property type="project" value="TreeGrafter"/>
</dbReference>
<dbReference type="PANTHER" id="PTHR12241:SF39">
    <property type="entry name" value="TUBULIN POLYGLUTAMYLASE TTLL9-RELATED"/>
    <property type="match status" value="1"/>
</dbReference>
<reference evidence="12" key="1">
    <citation type="submission" date="2021-02" db="EMBL/GenBank/DDBJ databases">
        <authorList>
            <person name="Nowell W R."/>
        </authorList>
    </citation>
    <scope>NUCLEOTIDE SEQUENCE</scope>
</reference>
<dbReference type="Proteomes" id="UP000663872">
    <property type="component" value="Unassembled WGS sequence"/>
</dbReference>
<evidence type="ECO:0000313" key="10">
    <source>
        <dbReference type="EMBL" id="CAF4251100.1"/>
    </source>
</evidence>
<evidence type="ECO:0000256" key="1">
    <source>
        <dbReference type="ARBA" id="ARBA00006820"/>
    </source>
</evidence>
<evidence type="ECO:0000256" key="7">
    <source>
        <dbReference type="SAM" id="MobiDB-lite"/>
    </source>
</evidence>
<dbReference type="PANTHER" id="PTHR12241">
    <property type="entry name" value="TUBULIN POLYGLUTAMYLASE"/>
    <property type="match status" value="1"/>
</dbReference>
<evidence type="ECO:0000313" key="14">
    <source>
        <dbReference type="Proteomes" id="UP000663873"/>
    </source>
</evidence>
<dbReference type="Proteomes" id="UP000663873">
    <property type="component" value="Unassembled WGS sequence"/>
</dbReference>
<name>A0A820VKX5_9BILA</name>
<keyword evidence="14" id="KW-1185">Reference proteome</keyword>
<sequence length="1301" mass="154555">MILTTKRQLPNVNNEKIRQLNSILTSTEDNIRNVQQNFESFKQTTSGVEKFRDNTSRSALQRNKDDRYSIDDSRQSLLSNETEKFKHEISKKTTRKSSSNRGSNDSMISSKHESIVQEIGHSRHGQRLQEIEREILRHREEQQRKLTIIQQEDEDQFSQARATSNKKAYQLSLQNTKGQLDEDEINKNLLTQQSPTTLLNCTKSIRESVSQYTNQLIRNEMVHEKEIQKADELSSLLNRRRRTAEHDQLHLENEYLIKQQTMLSKSTTFNEMLNFKKELEKNERNREEHFDQIQSLVKTCDEKDKLLSRTLFELKEVAENCDTFERQNTKLQYDLTLALEKLEEMTEEAERFAKESLNSQKQLADTEQKREEFHIQAQETNKQWQARVKKFEKDIERYKLDSTQMLEKNEELIKEINTFKSQELNLREQITKLETDLNLAHTNYNQLEEHFTRNENDHRVIRSSQESDIATFKETAYELEKQLSIQRQCLLKTDKEKQNLQHLLQEEINHRNNLDSKLKQSEQDNEKLNASQSQLQQQMIALENERTSLLQKIKELEFERDSLTKEKTQHLSLENDYEEIKRKLEITKVDYTHGMKALQMDYENKIEIFELQLSDETSRVAILQRHEIEYKNEIERLQEKAAKYEDESTRAHCIIEILSREINDKSRLIDELESKINRLTVETTDQRNQILKRESDYQNSLHLIYNEIVYCSECLSNDSNEPFTIVESGTTPRDEIEVWLSKFKAHLTWLKQEIEIRQEQENKIRQDLANALLDCDADRKYFASELAKREVLINELRSSHQIFERETLNNTIEYQQSSLPEDERYPIDDRYRQFQIMIDSVKRELHTAKKDHMAVKAAGTKTFQGRTERRRGITDRPIRFRSFLQNTIYEVLKNRGWVESRDDEEWDFYWCDVGSMKDLFDRGYFEEHMRINHFRNHYELTRKDLMVKNLKRFRKQVEREQGRLEALKCDFFPTTYVLPSEYHLFVEEFKRNPDTTWIMKPAARAQGKGIFLFRKLQDITAWRRGEYMTAYDKEQNREAVETYVVQRYVDHPYLIGGKKFDIRIYMLVTSYNPLRVWLYREGFARLSGTRYTVESIEDTYVHITNNAIQKTAPNYDPDKGYKWSMSRLRQYLIAKHGHEIVDIMIKQMDDIFIKSLQSVQKIMINDKHCFELYGYDILLDANLKPWLIETNASPSLTASNQEDNELKNRLLDDMINVIDMEGRLTGKEKRVGGFDLIYNDGPVYCDEAGVETFNLNTLRLNSFLGCANDRNVQLRHLYRQNQLIKRMEKAAAAATTSNNTS</sequence>
<evidence type="ECO:0000313" key="9">
    <source>
        <dbReference type="EMBL" id="CAF4170352.1"/>
    </source>
</evidence>
<accession>A0A820VKX5</accession>
<keyword evidence="3" id="KW-0547">Nucleotide-binding</keyword>
<dbReference type="GO" id="GO:0005524">
    <property type="term" value="F:ATP binding"/>
    <property type="evidence" value="ECO:0007669"/>
    <property type="project" value="UniProtKB-KW"/>
</dbReference>
<dbReference type="Pfam" id="PF03133">
    <property type="entry name" value="TTL"/>
    <property type="match status" value="1"/>
</dbReference>
<dbReference type="SUPFAM" id="SSF56059">
    <property type="entry name" value="Glutathione synthetase ATP-binding domain-like"/>
    <property type="match status" value="1"/>
</dbReference>
<evidence type="ECO:0000256" key="6">
    <source>
        <dbReference type="SAM" id="Coils"/>
    </source>
</evidence>
<organism evidence="12 13">
    <name type="scientific">Rotaria socialis</name>
    <dbReference type="NCBI Taxonomy" id="392032"/>
    <lineage>
        <taxon>Eukaryota</taxon>
        <taxon>Metazoa</taxon>
        <taxon>Spiralia</taxon>
        <taxon>Gnathifera</taxon>
        <taxon>Rotifera</taxon>
        <taxon>Eurotatoria</taxon>
        <taxon>Bdelloidea</taxon>
        <taxon>Philodinida</taxon>
        <taxon>Philodinidae</taxon>
        <taxon>Rotaria</taxon>
    </lineage>
</organism>
<evidence type="ECO:0000256" key="2">
    <source>
        <dbReference type="ARBA" id="ARBA00022598"/>
    </source>
</evidence>
<dbReference type="GO" id="GO:0015631">
    <property type="term" value="F:tubulin binding"/>
    <property type="evidence" value="ECO:0007669"/>
    <property type="project" value="TreeGrafter"/>
</dbReference>
<keyword evidence="4" id="KW-0067">ATP-binding</keyword>
<feature type="coiled-coil region" evidence="6">
    <location>
        <begin position="328"/>
        <end position="450"/>
    </location>
</feature>
<comment type="similarity">
    <text evidence="1">Belongs to the tubulin--tyrosine ligase family.</text>
</comment>
<evidence type="ECO:0000313" key="8">
    <source>
        <dbReference type="EMBL" id="CAF3309035.1"/>
    </source>
</evidence>
<proteinExistence type="inferred from homology"/>
<evidence type="ECO:0000313" key="12">
    <source>
        <dbReference type="EMBL" id="CAF4503449.1"/>
    </source>
</evidence>
<dbReference type="GO" id="GO:0036064">
    <property type="term" value="C:ciliary basal body"/>
    <property type="evidence" value="ECO:0007669"/>
    <property type="project" value="TreeGrafter"/>
</dbReference>
<feature type="coiled-coil region" evidence="6">
    <location>
        <begin position="620"/>
        <end position="689"/>
    </location>
</feature>
<dbReference type="EMBL" id="CAJOBR010000268">
    <property type="protein sequence ID" value="CAF4488824.1"/>
    <property type="molecule type" value="Genomic_DNA"/>
</dbReference>
<dbReference type="Proteomes" id="UP000663862">
    <property type="component" value="Unassembled WGS sequence"/>
</dbReference>
<evidence type="ECO:0000313" key="13">
    <source>
        <dbReference type="Proteomes" id="UP000663862"/>
    </source>
</evidence>
<dbReference type="InterPro" id="IPR004344">
    <property type="entry name" value="TTL/TTLL_fam"/>
</dbReference>
<evidence type="ECO:0000256" key="3">
    <source>
        <dbReference type="ARBA" id="ARBA00022741"/>
    </source>
</evidence>
<feature type="coiled-coil region" evidence="6">
    <location>
        <begin position="17"/>
        <end position="44"/>
    </location>
</feature>
<evidence type="ECO:0000256" key="5">
    <source>
        <dbReference type="ARBA" id="ARBA00030445"/>
    </source>
</evidence>
<dbReference type="PROSITE" id="PS51221">
    <property type="entry name" value="TTL"/>
    <property type="match status" value="1"/>
</dbReference>
<keyword evidence="2" id="KW-0436">Ligase</keyword>
<feature type="coiled-coil region" evidence="6">
    <location>
        <begin position="504"/>
        <end position="583"/>
    </location>
</feature>
<dbReference type="EMBL" id="CAJOBP010001075">
    <property type="protein sequence ID" value="CAF4251100.1"/>
    <property type="molecule type" value="Genomic_DNA"/>
</dbReference>
<evidence type="ECO:0000256" key="4">
    <source>
        <dbReference type="ARBA" id="ARBA00022840"/>
    </source>
</evidence>